<comment type="caution">
    <text evidence="1">The sequence shown here is derived from an EMBL/GenBank/DDBJ whole genome shotgun (WGS) entry which is preliminary data.</text>
</comment>
<dbReference type="Proteomes" id="UP000663829">
    <property type="component" value="Unassembled WGS sequence"/>
</dbReference>
<accession>A0A815ZX96</accession>
<reference evidence="1" key="1">
    <citation type="submission" date="2021-02" db="EMBL/GenBank/DDBJ databases">
        <authorList>
            <person name="Nowell W R."/>
        </authorList>
    </citation>
    <scope>NUCLEOTIDE SEQUENCE</scope>
</reference>
<dbReference type="AlphaFoldDB" id="A0A815ZX96"/>
<evidence type="ECO:0000313" key="3">
    <source>
        <dbReference type="Proteomes" id="UP000663829"/>
    </source>
</evidence>
<evidence type="ECO:0000313" key="2">
    <source>
        <dbReference type="EMBL" id="CAF4458754.1"/>
    </source>
</evidence>
<proteinExistence type="predicted"/>
<organism evidence="1 3">
    <name type="scientific">Didymodactylos carnosus</name>
    <dbReference type="NCBI Taxonomy" id="1234261"/>
    <lineage>
        <taxon>Eukaryota</taxon>
        <taxon>Metazoa</taxon>
        <taxon>Spiralia</taxon>
        <taxon>Gnathifera</taxon>
        <taxon>Rotifera</taxon>
        <taxon>Eurotatoria</taxon>
        <taxon>Bdelloidea</taxon>
        <taxon>Philodinida</taxon>
        <taxon>Philodinidae</taxon>
        <taxon>Didymodactylos</taxon>
    </lineage>
</organism>
<dbReference type="EMBL" id="CAJOBC010099137">
    <property type="protein sequence ID" value="CAF4458754.1"/>
    <property type="molecule type" value="Genomic_DNA"/>
</dbReference>
<protein>
    <submittedName>
        <fullName evidence="1">Uncharacterized protein</fullName>
    </submittedName>
</protein>
<sequence>MVSAHEGGSITNLCATELLTIVTNGGAVVSLQPGTCTKTVTINKNGEANIYNLCASEQLSIQDNSGTPLTLVSSSCPSVVTINALAGLPNGNQFINVCATQLLTMTISGRVGVVINSAFCPKTTNVSASSGAIVQNLCATEQMSINALDGTQI</sequence>
<name>A0A815ZX96_9BILA</name>
<dbReference type="EMBL" id="CAJNOQ010033039">
    <property type="protein sequence ID" value="CAF1588025.1"/>
    <property type="molecule type" value="Genomic_DNA"/>
</dbReference>
<keyword evidence="3" id="KW-1185">Reference proteome</keyword>
<gene>
    <name evidence="1" type="ORF">GPM918_LOCUS41559</name>
    <name evidence="2" type="ORF">SRO942_LOCUS42632</name>
</gene>
<dbReference type="OrthoDB" id="10057050at2759"/>
<evidence type="ECO:0000313" key="1">
    <source>
        <dbReference type="EMBL" id="CAF1588025.1"/>
    </source>
</evidence>
<dbReference type="Proteomes" id="UP000681722">
    <property type="component" value="Unassembled WGS sequence"/>
</dbReference>